<sequence>MTEGRNKRFDVAAALQMLQTLDEMESGGGSESEIDVSDDESLSDSDNETPPPMAEPRRKKTRKEPTVNPSATMRQESGRDTTIWIEMCNNGSNDSAPGRQSSQNVERAGPTTHAKARSGSAHDTDLDFRLVNGDGRCSGRVEVYYSGQWGTVCDDDWDILDAQVVCNQVKCGSAVSAPKNAFFGQGSEPTWMDDVKCSGSERELKQCPHNGFGRENCRHVEDAGVICSADPNIRLANVRSPCSGRVEVYKEGQWGTVCDDDWDINDAEVVCKQLGCGTAINASGEAYFGQGSDPIWMDDVKCSGSESTLIQCSHTRNHNCKHSEDAGVVCSVVLLHPKIFLSAPNGLMVWTWAPQGSEVTRGTNFSITCSIQTQYPGGLFHLYFSGSNSTETKPSVNHSASFTFPGAEYKDQGSYSCSYEVNISTRTFYSSKTELLTVNIQASPVPTIGGVVGLILLLVLLLTTGLIWRNWRNRQMAKIITQRECKF</sequence>
<dbReference type="PROSITE" id="PS50835">
    <property type="entry name" value="IG_LIKE"/>
    <property type="match status" value="1"/>
</dbReference>
<gene>
    <name evidence="11" type="ORF">UPYG_G00096900</name>
</gene>
<dbReference type="EMBL" id="JAGEUA010000003">
    <property type="protein sequence ID" value="KAL0992695.1"/>
    <property type="molecule type" value="Genomic_DNA"/>
</dbReference>
<feature type="disulfide bond" evidence="6">
    <location>
        <begin position="302"/>
        <end position="312"/>
    </location>
</feature>
<feature type="domain" description="Ig-like" evidence="10">
    <location>
        <begin position="337"/>
        <end position="417"/>
    </location>
</feature>
<feature type="domain" description="SRCR" evidence="9">
    <location>
        <begin position="128"/>
        <end position="228"/>
    </location>
</feature>
<dbReference type="FunFam" id="3.10.250.10:FF:000003">
    <property type="entry name" value="Deleted in malignant brain tumors 1"/>
    <property type="match status" value="1"/>
</dbReference>
<dbReference type="Proteomes" id="UP001557470">
    <property type="component" value="Unassembled WGS sequence"/>
</dbReference>
<feature type="disulfide bond" evidence="6">
    <location>
        <begin position="153"/>
        <end position="217"/>
    </location>
</feature>
<evidence type="ECO:0000259" key="10">
    <source>
        <dbReference type="PROSITE" id="PS50835"/>
    </source>
</evidence>
<dbReference type="SMART" id="SM00202">
    <property type="entry name" value="SR"/>
    <property type="match status" value="2"/>
</dbReference>
<dbReference type="InterPro" id="IPR001190">
    <property type="entry name" value="SRCR"/>
</dbReference>
<evidence type="ECO:0000256" key="4">
    <source>
        <dbReference type="ARBA" id="ARBA00023180"/>
    </source>
</evidence>
<dbReference type="SMART" id="SM00409">
    <property type="entry name" value="IG"/>
    <property type="match status" value="1"/>
</dbReference>
<keyword evidence="8" id="KW-1133">Transmembrane helix</keyword>
<keyword evidence="8" id="KW-0812">Transmembrane</keyword>
<feature type="disulfide bond" evidence="6">
    <location>
        <begin position="166"/>
        <end position="227"/>
    </location>
</feature>
<evidence type="ECO:0000259" key="9">
    <source>
        <dbReference type="PROSITE" id="PS50287"/>
    </source>
</evidence>
<dbReference type="PANTHER" id="PTHR48071:SF27">
    <property type="entry name" value="SCAVENGER RECEPTOR CYSTEINE-RICH TYPE 1 PROTEIN M130-LIKE"/>
    <property type="match status" value="1"/>
</dbReference>
<dbReference type="PROSITE" id="PS50287">
    <property type="entry name" value="SRCR_2"/>
    <property type="match status" value="2"/>
</dbReference>
<feature type="domain" description="SRCR" evidence="9">
    <location>
        <begin position="233"/>
        <end position="331"/>
    </location>
</feature>
<dbReference type="InterPro" id="IPR007110">
    <property type="entry name" value="Ig-like_dom"/>
</dbReference>
<dbReference type="Gene3D" id="2.60.40.10">
    <property type="entry name" value="Immunoglobulins"/>
    <property type="match status" value="1"/>
</dbReference>
<comment type="caution">
    <text evidence="6">Lacks conserved residue(s) required for the propagation of feature annotation.</text>
</comment>
<evidence type="ECO:0000256" key="1">
    <source>
        <dbReference type="ARBA" id="ARBA00022729"/>
    </source>
</evidence>
<keyword evidence="5" id="KW-0393">Immunoglobulin domain</keyword>
<evidence type="ECO:0000256" key="8">
    <source>
        <dbReference type="SAM" id="Phobius"/>
    </source>
</evidence>
<keyword evidence="1" id="KW-0732">Signal</keyword>
<reference evidence="11 12" key="1">
    <citation type="submission" date="2024-06" db="EMBL/GenBank/DDBJ databases">
        <authorList>
            <person name="Pan Q."/>
            <person name="Wen M."/>
            <person name="Jouanno E."/>
            <person name="Zahm M."/>
            <person name="Klopp C."/>
            <person name="Cabau C."/>
            <person name="Louis A."/>
            <person name="Berthelot C."/>
            <person name="Parey E."/>
            <person name="Roest Crollius H."/>
            <person name="Montfort J."/>
            <person name="Robinson-Rechavi M."/>
            <person name="Bouchez O."/>
            <person name="Lampietro C."/>
            <person name="Lopez Roques C."/>
            <person name="Donnadieu C."/>
            <person name="Postlethwait J."/>
            <person name="Bobe J."/>
            <person name="Verreycken H."/>
            <person name="Guiguen Y."/>
        </authorList>
    </citation>
    <scope>NUCLEOTIDE SEQUENCE [LARGE SCALE GENOMIC DNA]</scope>
    <source>
        <strain evidence="11">Up_M1</strain>
        <tissue evidence="11">Testis</tissue>
    </source>
</reference>
<keyword evidence="8" id="KW-0472">Membrane</keyword>
<dbReference type="PROSITE" id="PS00420">
    <property type="entry name" value="SRCR_1"/>
    <property type="match status" value="1"/>
</dbReference>
<protein>
    <recommendedName>
        <fullName evidence="13">Deleted in malignant brain tumors 1 protein-like</fullName>
    </recommendedName>
</protein>
<evidence type="ECO:0000256" key="5">
    <source>
        <dbReference type="ARBA" id="ARBA00023319"/>
    </source>
</evidence>
<dbReference type="Pfam" id="PF00530">
    <property type="entry name" value="SRCR"/>
    <property type="match status" value="2"/>
</dbReference>
<feature type="compositionally biased region" description="Polar residues" evidence="7">
    <location>
        <begin position="89"/>
        <end position="105"/>
    </location>
</feature>
<evidence type="ECO:0000256" key="2">
    <source>
        <dbReference type="ARBA" id="ARBA00022737"/>
    </source>
</evidence>
<dbReference type="PRINTS" id="PR00258">
    <property type="entry name" value="SPERACTRCPTR"/>
</dbReference>
<organism evidence="11 12">
    <name type="scientific">Umbra pygmaea</name>
    <name type="common">Eastern mudminnow</name>
    <dbReference type="NCBI Taxonomy" id="75934"/>
    <lineage>
        <taxon>Eukaryota</taxon>
        <taxon>Metazoa</taxon>
        <taxon>Chordata</taxon>
        <taxon>Craniata</taxon>
        <taxon>Vertebrata</taxon>
        <taxon>Euteleostomi</taxon>
        <taxon>Actinopterygii</taxon>
        <taxon>Neopterygii</taxon>
        <taxon>Teleostei</taxon>
        <taxon>Protacanthopterygii</taxon>
        <taxon>Esociformes</taxon>
        <taxon>Umbridae</taxon>
        <taxon>Umbra</taxon>
    </lineage>
</organism>
<dbReference type="InterPro" id="IPR013783">
    <property type="entry name" value="Ig-like_fold"/>
</dbReference>
<feature type="region of interest" description="Disordered" evidence="7">
    <location>
        <begin position="20"/>
        <end position="122"/>
    </location>
</feature>
<feature type="compositionally biased region" description="Acidic residues" evidence="7">
    <location>
        <begin position="32"/>
        <end position="47"/>
    </location>
</feature>
<keyword evidence="4" id="KW-0325">Glycoprotein</keyword>
<feature type="disulfide bond" evidence="6">
    <location>
        <begin position="197"/>
        <end position="207"/>
    </location>
</feature>
<dbReference type="Pfam" id="PF00047">
    <property type="entry name" value="ig"/>
    <property type="match status" value="1"/>
</dbReference>
<dbReference type="InterPro" id="IPR013151">
    <property type="entry name" value="Immunoglobulin_dom"/>
</dbReference>
<dbReference type="InterPro" id="IPR036772">
    <property type="entry name" value="SRCR-like_dom_sf"/>
</dbReference>
<evidence type="ECO:0000313" key="11">
    <source>
        <dbReference type="EMBL" id="KAL0992695.1"/>
    </source>
</evidence>
<evidence type="ECO:0000256" key="3">
    <source>
        <dbReference type="ARBA" id="ARBA00023157"/>
    </source>
</evidence>
<keyword evidence="3 6" id="KW-1015">Disulfide bond</keyword>
<dbReference type="InterPro" id="IPR036179">
    <property type="entry name" value="Ig-like_dom_sf"/>
</dbReference>
<evidence type="ECO:0008006" key="13">
    <source>
        <dbReference type="Google" id="ProtNLM"/>
    </source>
</evidence>
<dbReference type="PANTHER" id="PTHR48071">
    <property type="entry name" value="SRCR DOMAIN-CONTAINING PROTEIN"/>
    <property type="match status" value="1"/>
</dbReference>
<feature type="transmembrane region" description="Helical" evidence="8">
    <location>
        <begin position="448"/>
        <end position="468"/>
    </location>
</feature>
<dbReference type="InterPro" id="IPR003599">
    <property type="entry name" value="Ig_sub"/>
</dbReference>
<evidence type="ECO:0000256" key="6">
    <source>
        <dbReference type="PROSITE-ProRule" id="PRU00196"/>
    </source>
</evidence>
<dbReference type="AlphaFoldDB" id="A0ABD0XFX8"/>
<proteinExistence type="predicted"/>
<evidence type="ECO:0000313" key="12">
    <source>
        <dbReference type="Proteomes" id="UP001557470"/>
    </source>
</evidence>
<evidence type="ECO:0000256" key="7">
    <source>
        <dbReference type="SAM" id="MobiDB-lite"/>
    </source>
</evidence>
<dbReference type="FunFam" id="3.10.250.10:FF:000006">
    <property type="entry name" value="neurotrypsin isoform X2"/>
    <property type="match status" value="1"/>
</dbReference>
<dbReference type="Gene3D" id="3.10.250.10">
    <property type="entry name" value="SRCR-like domain"/>
    <property type="match status" value="2"/>
</dbReference>
<accession>A0ABD0XFX8</accession>
<comment type="caution">
    <text evidence="11">The sequence shown here is derived from an EMBL/GenBank/DDBJ whole genome shotgun (WGS) entry which is preliminary data.</text>
</comment>
<keyword evidence="12" id="KW-1185">Reference proteome</keyword>
<dbReference type="SUPFAM" id="SSF56487">
    <property type="entry name" value="SRCR-like"/>
    <property type="match status" value="2"/>
</dbReference>
<keyword evidence="2" id="KW-0677">Repeat</keyword>
<name>A0ABD0XFX8_UMBPY</name>
<dbReference type="SUPFAM" id="SSF48726">
    <property type="entry name" value="Immunoglobulin"/>
    <property type="match status" value="1"/>
</dbReference>